<evidence type="ECO:0000313" key="6">
    <source>
        <dbReference type="EMBL" id="MDP9829482.1"/>
    </source>
</evidence>
<dbReference type="InterPro" id="IPR050109">
    <property type="entry name" value="HTH-type_TetR-like_transc_reg"/>
</dbReference>
<comment type="caution">
    <text evidence="6">The sequence shown here is derived from an EMBL/GenBank/DDBJ whole genome shotgun (WGS) entry which is preliminary data.</text>
</comment>
<dbReference type="SUPFAM" id="SSF46689">
    <property type="entry name" value="Homeodomain-like"/>
    <property type="match status" value="1"/>
</dbReference>
<dbReference type="Proteomes" id="UP001235712">
    <property type="component" value="Unassembled WGS sequence"/>
</dbReference>
<dbReference type="Gene3D" id="1.10.357.10">
    <property type="entry name" value="Tetracycline Repressor, domain 2"/>
    <property type="match status" value="1"/>
</dbReference>
<evidence type="ECO:0000256" key="3">
    <source>
        <dbReference type="ARBA" id="ARBA00023163"/>
    </source>
</evidence>
<reference evidence="6 7" key="1">
    <citation type="submission" date="2023-07" db="EMBL/GenBank/DDBJ databases">
        <title>Sequencing the genomes of 1000 actinobacteria strains.</title>
        <authorList>
            <person name="Klenk H.-P."/>
        </authorList>
    </citation>
    <scope>NUCLEOTIDE SEQUENCE [LARGE SCALE GENOMIC DNA]</scope>
    <source>
        <strain evidence="6 7">DSM 44388</strain>
    </source>
</reference>
<dbReference type="PANTHER" id="PTHR30055:SF234">
    <property type="entry name" value="HTH-TYPE TRANSCRIPTIONAL REGULATOR BETI"/>
    <property type="match status" value="1"/>
</dbReference>
<dbReference type="EMBL" id="JAUSQZ010000001">
    <property type="protein sequence ID" value="MDP9829482.1"/>
    <property type="molecule type" value="Genomic_DNA"/>
</dbReference>
<organism evidence="6 7">
    <name type="scientific">Kineosporia succinea</name>
    <dbReference type="NCBI Taxonomy" id="84632"/>
    <lineage>
        <taxon>Bacteria</taxon>
        <taxon>Bacillati</taxon>
        <taxon>Actinomycetota</taxon>
        <taxon>Actinomycetes</taxon>
        <taxon>Kineosporiales</taxon>
        <taxon>Kineosporiaceae</taxon>
        <taxon>Kineosporia</taxon>
    </lineage>
</organism>
<feature type="DNA-binding region" description="H-T-H motif" evidence="4">
    <location>
        <begin position="34"/>
        <end position="53"/>
    </location>
</feature>
<accession>A0ABT9P9V9</accession>
<keyword evidence="3" id="KW-0804">Transcription</keyword>
<keyword evidence="7" id="KW-1185">Reference proteome</keyword>
<dbReference type="Pfam" id="PF17920">
    <property type="entry name" value="TetR_C_16"/>
    <property type="match status" value="1"/>
</dbReference>
<dbReference type="InterPro" id="IPR041678">
    <property type="entry name" value="TetR_C_16"/>
</dbReference>
<dbReference type="Pfam" id="PF00440">
    <property type="entry name" value="TetR_N"/>
    <property type="match status" value="1"/>
</dbReference>
<sequence length="179" mass="19222">MAGTSRDAARARTAQRILDAAREEFAAHGYKGATVRAIAEKAGVHPSLVMQHHGTKERLFASAARLPADDEQAAAEHVSDVLGARLDDLPPQTRALMRSMLTSPEAERAMRDHLDRRVLNLSASLEGDDAETRALLAVCGILGLTVARHFLKLEAFERISDDDLAAAASARFLTGKAGD</sequence>
<dbReference type="InterPro" id="IPR001647">
    <property type="entry name" value="HTH_TetR"/>
</dbReference>
<dbReference type="PROSITE" id="PS50977">
    <property type="entry name" value="HTH_TETR_2"/>
    <property type="match status" value="1"/>
</dbReference>
<evidence type="ECO:0000313" key="7">
    <source>
        <dbReference type="Proteomes" id="UP001235712"/>
    </source>
</evidence>
<keyword evidence="2 4" id="KW-0238">DNA-binding</keyword>
<dbReference type="SUPFAM" id="SSF48498">
    <property type="entry name" value="Tetracyclin repressor-like, C-terminal domain"/>
    <property type="match status" value="1"/>
</dbReference>
<feature type="domain" description="HTH tetR-type" evidence="5">
    <location>
        <begin position="11"/>
        <end position="71"/>
    </location>
</feature>
<dbReference type="RefSeq" id="WP_307247692.1">
    <property type="nucleotide sequence ID" value="NZ_JAUSQZ010000001.1"/>
</dbReference>
<dbReference type="InterPro" id="IPR036271">
    <property type="entry name" value="Tet_transcr_reg_TetR-rel_C_sf"/>
</dbReference>
<name>A0ABT9P9V9_9ACTN</name>
<evidence type="ECO:0000256" key="1">
    <source>
        <dbReference type="ARBA" id="ARBA00023015"/>
    </source>
</evidence>
<dbReference type="Gene3D" id="1.10.10.60">
    <property type="entry name" value="Homeodomain-like"/>
    <property type="match status" value="1"/>
</dbReference>
<gene>
    <name evidence="6" type="ORF">J2S57_005231</name>
</gene>
<evidence type="ECO:0000259" key="5">
    <source>
        <dbReference type="PROSITE" id="PS50977"/>
    </source>
</evidence>
<evidence type="ECO:0000256" key="2">
    <source>
        <dbReference type="ARBA" id="ARBA00023125"/>
    </source>
</evidence>
<dbReference type="InterPro" id="IPR009057">
    <property type="entry name" value="Homeodomain-like_sf"/>
</dbReference>
<dbReference type="PRINTS" id="PR00455">
    <property type="entry name" value="HTHTETR"/>
</dbReference>
<protein>
    <submittedName>
        <fullName evidence="6">AcrR family transcriptional regulator</fullName>
    </submittedName>
</protein>
<evidence type="ECO:0000256" key="4">
    <source>
        <dbReference type="PROSITE-ProRule" id="PRU00335"/>
    </source>
</evidence>
<keyword evidence="1" id="KW-0805">Transcription regulation</keyword>
<proteinExistence type="predicted"/>
<dbReference type="PANTHER" id="PTHR30055">
    <property type="entry name" value="HTH-TYPE TRANSCRIPTIONAL REGULATOR RUTR"/>
    <property type="match status" value="1"/>
</dbReference>